<evidence type="ECO:0000256" key="1">
    <source>
        <dbReference type="ARBA" id="ARBA00001971"/>
    </source>
</evidence>
<name>A0A1E1W5V0_PECGO</name>
<dbReference type="InterPro" id="IPR017972">
    <property type="entry name" value="Cyt_P450_CS"/>
</dbReference>
<evidence type="ECO:0000256" key="10">
    <source>
        <dbReference type="RuleBase" id="RU000461"/>
    </source>
</evidence>
<evidence type="ECO:0000313" key="12">
    <source>
        <dbReference type="EMBL" id="JAT82319.1"/>
    </source>
</evidence>
<dbReference type="InterPro" id="IPR002401">
    <property type="entry name" value="Cyt_P450_E_grp-I"/>
</dbReference>
<comment type="cofactor">
    <cofactor evidence="1 9">
        <name>heme</name>
        <dbReference type="ChEBI" id="CHEBI:30413"/>
    </cofactor>
</comment>
<evidence type="ECO:0000256" key="4">
    <source>
        <dbReference type="ARBA" id="ARBA00022617"/>
    </source>
</evidence>
<evidence type="ECO:0000313" key="13">
    <source>
        <dbReference type="EMBL" id="JAT88026.1"/>
    </source>
</evidence>
<keyword evidence="6 10" id="KW-0560">Oxidoreductase</keyword>
<evidence type="ECO:0000256" key="8">
    <source>
        <dbReference type="ARBA" id="ARBA00023033"/>
    </source>
</evidence>
<organism evidence="12">
    <name type="scientific">Pectinophora gossypiella</name>
    <name type="common">Cotton pink bollworm</name>
    <name type="synonym">Depressaria gossypiella</name>
    <dbReference type="NCBI Taxonomy" id="13191"/>
    <lineage>
        <taxon>Eukaryota</taxon>
        <taxon>Metazoa</taxon>
        <taxon>Ecdysozoa</taxon>
        <taxon>Arthropoda</taxon>
        <taxon>Hexapoda</taxon>
        <taxon>Insecta</taxon>
        <taxon>Pterygota</taxon>
        <taxon>Neoptera</taxon>
        <taxon>Endopterygota</taxon>
        <taxon>Lepidoptera</taxon>
        <taxon>Glossata</taxon>
        <taxon>Ditrysia</taxon>
        <taxon>Gelechioidea</taxon>
        <taxon>Gelechiidae</taxon>
        <taxon>Apatetrinae</taxon>
        <taxon>Pectinophora</taxon>
    </lineage>
</organism>
<feature type="signal peptide" evidence="11">
    <location>
        <begin position="1"/>
        <end position="21"/>
    </location>
</feature>
<dbReference type="OrthoDB" id="1470350at2759"/>
<dbReference type="CDD" id="cd20628">
    <property type="entry name" value="CYP4"/>
    <property type="match status" value="1"/>
</dbReference>
<dbReference type="AlphaFoldDB" id="A0A1E1W5V0"/>
<protein>
    <recommendedName>
        <fullName evidence="15">Cytochrome P450</fullName>
    </recommendedName>
</protein>
<dbReference type="PRINTS" id="PR00463">
    <property type="entry name" value="EP450I"/>
</dbReference>
<dbReference type="EMBL" id="GDQN01008735">
    <property type="protein sequence ID" value="JAT82319.1"/>
    <property type="molecule type" value="Transcribed_RNA"/>
</dbReference>
<evidence type="ECO:0000256" key="2">
    <source>
        <dbReference type="ARBA" id="ARBA00003690"/>
    </source>
</evidence>
<dbReference type="PANTHER" id="PTHR24291">
    <property type="entry name" value="CYTOCHROME P450 FAMILY 4"/>
    <property type="match status" value="1"/>
</dbReference>
<reference evidence="12" key="1">
    <citation type="submission" date="2015-09" db="EMBL/GenBank/DDBJ databases">
        <title>De novo assembly of Pectinophora gossypiella (Pink Bollworm) gut transcriptome.</title>
        <authorList>
            <person name="Tassone E.E."/>
        </authorList>
    </citation>
    <scope>NUCLEOTIDE SEQUENCE</scope>
</reference>
<dbReference type="Pfam" id="PF00067">
    <property type="entry name" value="p450"/>
    <property type="match status" value="1"/>
</dbReference>
<keyword evidence="11" id="KW-0732">Signal</keyword>
<feature type="chain" id="PRO_5009115154" description="Cytochrome P450" evidence="11">
    <location>
        <begin position="22"/>
        <end position="491"/>
    </location>
</feature>
<dbReference type="InterPro" id="IPR001128">
    <property type="entry name" value="Cyt_P450"/>
</dbReference>
<evidence type="ECO:0000256" key="9">
    <source>
        <dbReference type="PIRSR" id="PIRSR602401-1"/>
    </source>
</evidence>
<evidence type="ECO:0000256" key="3">
    <source>
        <dbReference type="ARBA" id="ARBA00010617"/>
    </source>
</evidence>
<dbReference type="GO" id="GO:0020037">
    <property type="term" value="F:heme binding"/>
    <property type="evidence" value="ECO:0007669"/>
    <property type="project" value="InterPro"/>
</dbReference>
<dbReference type="InterPro" id="IPR036396">
    <property type="entry name" value="Cyt_P450_sf"/>
</dbReference>
<keyword evidence="5 9" id="KW-0479">Metal-binding</keyword>
<comment type="function">
    <text evidence="2">May be involved in the metabolism of insect hormones and in the breakdown of synthetic insecticides.</text>
</comment>
<dbReference type="PRINTS" id="PR00385">
    <property type="entry name" value="P450"/>
</dbReference>
<keyword evidence="4 9" id="KW-0349">Heme</keyword>
<gene>
    <name evidence="12" type="ORF">g.8500</name>
    <name evidence="13" type="ORF">g.8503</name>
    <name evidence="14" type="ORF">g.8508</name>
</gene>
<evidence type="ECO:0000256" key="6">
    <source>
        <dbReference type="ARBA" id="ARBA00023002"/>
    </source>
</evidence>
<dbReference type="PROSITE" id="PS00086">
    <property type="entry name" value="CYTOCHROME_P450"/>
    <property type="match status" value="1"/>
</dbReference>
<sequence length="491" mass="56778">MFWSIILALVLLALIWTVIREGHPLDKLPGPKRPVVGSILEFIGSNPRKLFELQRKFAKFYGDRYVVRILKRRILHVHNPNDIEVILSHSKNISKSLAYSFLEPWLGTGLLLSTGRKWHSRRKILTPTFHFNILKNFTPVLEEKSTNLVRYLRQAGRREHDLFPLISDVTLYAICETAMGTQLDQDKSTASVEYKQAILQMGTLLVERVTKFWLHNDFIFQRTAIFQKYDKILNKVHSFADEVILERKKQRTQNGACDETEDAVGKKKRMAMLDLLLEAESKGEIDLAGIREEVNTFMFEGHDTTATALTFGLMLLADHEEVQERVREEIERVVGSRVPTMTDLGELKYLEAVIKETLRLYPSVPFIARTITEDFMLGDIMVPKNSEVAVHIYDVHRRPEIYPEPDVFKPERFLNGTTRHNYAYVPFSAGPRNCIGQRFAMLEMKSILCEVCRNFKLLPRTKGWRPALVSDLVLRSTDHIYVTFEPRTSEL</sequence>
<evidence type="ECO:0008006" key="15">
    <source>
        <dbReference type="Google" id="ProtNLM"/>
    </source>
</evidence>
<evidence type="ECO:0000256" key="11">
    <source>
        <dbReference type="SAM" id="SignalP"/>
    </source>
</evidence>
<dbReference type="GO" id="GO:0016705">
    <property type="term" value="F:oxidoreductase activity, acting on paired donors, with incorporation or reduction of molecular oxygen"/>
    <property type="evidence" value="ECO:0007669"/>
    <property type="project" value="InterPro"/>
</dbReference>
<dbReference type="SUPFAM" id="SSF48264">
    <property type="entry name" value="Cytochrome P450"/>
    <property type="match status" value="1"/>
</dbReference>
<dbReference type="PANTHER" id="PTHR24291:SF105">
    <property type="entry name" value="CYTOCHROME P450 4P1-RELATED"/>
    <property type="match status" value="1"/>
</dbReference>
<evidence type="ECO:0000313" key="14">
    <source>
        <dbReference type="EMBL" id="JAT89647.1"/>
    </source>
</evidence>
<keyword evidence="8 10" id="KW-0503">Monooxygenase</keyword>
<feature type="binding site" description="axial binding residue" evidence="9">
    <location>
        <position position="434"/>
    </location>
    <ligand>
        <name>heme</name>
        <dbReference type="ChEBI" id="CHEBI:30413"/>
    </ligand>
    <ligandPart>
        <name>Fe</name>
        <dbReference type="ChEBI" id="CHEBI:18248"/>
    </ligandPart>
</feature>
<proteinExistence type="inferred from homology"/>
<dbReference type="GO" id="GO:0005506">
    <property type="term" value="F:iron ion binding"/>
    <property type="evidence" value="ECO:0007669"/>
    <property type="project" value="InterPro"/>
</dbReference>
<comment type="similarity">
    <text evidence="3 10">Belongs to the cytochrome P450 family.</text>
</comment>
<dbReference type="InterPro" id="IPR050196">
    <property type="entry name" value="Cytochrome_P450_Monoox"/>
</dbReference>
<dbReference type="GO" id="GO:0004497">
    <property type="term" value="F:monooxygenase activity"/>
    <property type="evidence" value="ECO:0007669"/>
    <property type="project" value="UniProtKB-KW"/>
</dbReference>
<dbReference type="EMBL" id="GDQN01003028">
    <property type="protein sequence ID" value="JAT88026.1"/>
    <property type="molecule type" value="Transcribed_RNA"/>
</dbReference>
<keyword evidence="7 9" id="KW-0408">Iron</keyword>
<evidence type="ECO:0000256" key="7">
    <source>
        <dbReference type="ARBA" id="ARBA00023004"/>
    </source>
</evidence>
<dbReference type="EMBL" id="GDQN01001407">
    <property type="protein sequence ID" value="JAT89647.1"/>
    <property type="molecule type" value="Transcribed_RNA"/>
</dbReference>
<accession>A0A1E1W5V0</accession>
<dbReference type="Gene3D" id="1.10.630.10">
    <property type="entry name" value="Cytochrome P450"/>
    <property type="match status" value="1"/>
</dbReference>
<evidence type="ECO:0000256" key="5">
    <source>
        <dbReference type="ARBA" id="ARBA00022723"/>
    </source>
</evidence>